<protein>
    <recommendedName>
        <fullName evidence="4">Integral membrane protein</fullName>
    </recommendedName>
</protein>
<keyword evidence="3" id="KW-1185">Reference proteome</keyword>
<accession>A0ABV5KYI0</accession>
<dbReference type="RefSeq" id="WP_377501329.1">
    <property type="nucleotide sequence ID" value="NZ_JBHMDO010000047.1"/>
</dbReference>
<name>A0ABV5KYI0_9BACL</name>
<organism evidence="2 3">
    <name type="scientific">Paenibacillus aurantiacus</name>
    <dbReference type="NCBI Taxonomy" id="1936118"/>
    <lineage>
        <taxon>Bacteria</taxon>
        <taxon>Bacillati</taxon>
        <taxon>Bacillota</taxon>
        <taxon>Bacilli</taxon>
        <taxon>Bacillales</taxon>
        <taxon>Paenibacillaceae</taxon>
        <taxon>Paenibacillus</taxon>
    </lineage>
</organism>
<keyword evidence="1" id="KW-1133">Transmembrane helix</keyword>
<feature type="transmembrane region" description="Helical" evidence="1">
    <location>
        <begin position="64"/>
        <end position="87"/>
    </location>
</feature>
<reference evidence="2 3" key="1">
    <citation type="submission" date="2024-09" db="EMBL/GenBank/DDBJ databases">
        <authorList>
            <person name="Sun Q."/>
            <person name="Mori K."/>
        </authorList>
    </citation>
    <scope>NUCLEOTIDE SEQUENCE [LARGE SCALE GENOMIC DNA]</scope>
    <source>
        <strain evidence="2 3">TISTR 2452</strain>
    </source>
</reference>
<gene>
    <name evidence="2" type="ORF">ACFFSY_30435</name>
</gene>
<evidence type="ECO:0000313" key="2">
    <source>
        <dbReference type="EMBL" id="MFB9330284.1"/>
    </source>
</evidence>
<keyword evidence="1" id="KW-0472">Membrane</keyword>
<feature type="transmembrane region" description="Helical" evidence="1">
    <location>
        <begin position="40"/>
        <end position="58"/>
    </location>
</feature>
<proteinExistence type="predicted"/>
<comment type="caution">
    <text evidence="2">The sequence shown here is derived from an EMBL/GenBank/DDBJ whole genome shotgun (WGS) entry which is preliminary data.</text>
</comment>
<evidence type="ECO:0000256" key="1">
    <source>
        <dbReference type="SAM" id="Phobius"/>
    </source>
</evidence>
<sequence length="120" mass="13892">MERKFYHYLIAQYSIVLMPPALAAASFEVNPYTSSFLEEYVGYLAGISGLILQLILYPFLHNELWIGCFLLAAKVFSLYPFFVIMYLKIRRYKWLPILVNAVLSIWGILVGLLWMTAAMQ</sequence>
<keyword evidence="1" id="KW-0812">Transmembrane</keyword>
<evidence type="ECO:0000313" key="3">
    <source>
        <dbReference type="Proteomes" id="UP001589747"/>
    </source>
</evidence>
<dbReference type="EMBL" id="JBHMDO010000047">
    <property type="protein sequence ID" value="MFB9330284.1"/>
    <property type="molecule type" value="Genomic_DNA"/>
</dbReference>
<feature type="transmembrane region" description="Helical" evidence="1">
    <location>
        <begin position="6"/>
        <end position="28"/>
    </location>
</feature>
<evidence type="ECO:0008006" key="4">
    <source>
        <dbReference type="Google" id="ProtNLM"/>
    </source>
</evidence>
<dbReference type="Proteomes" id="UP001589747">
    <property type="component" value="Unassembled WGS sequence"/>
</dbReference>
<feature type="transmembrane region" description="Helical" evidence="1">
    <location>
        <begin position="94"/>
        <end position="117"/>
    </location>
</feature>